<dbReference type="InterPro" id="IPR015018">
    <property type="entry name" value="DUF1905"/>
</dbReference>
<dbReference type="InterPro" id="IPR037079">
    <property type="entry name" value="AF2212/PG0164-like_sf"/>
</dbReference>
<comment type="caution">
    <text evidence="1">The sequence shown here is derived from an EMBL/GenBank/DDBJ whole genome shotgun (WGS) entry which is preliminary data.</text>
</comment>
<proteinExistence type="predicted"/>
<dbReference type="Proteomes" id="UP001595937">
    <property type="component" value="Unassembled WGS sequence"/>
</dbReference>
<name>A0ABW0FB77_9MICO</name>
<reference evidence="2" key="1">
    <citation type="journal article" date="2019" name="Int. J. Syst. Evol. Microbiol.">
        <title>The Global Catalogue of Microorganisms (GCM) 10K type strain sequencing project: providing services to taxonomists for standard genome sequencing and annotation.</title>
        <authorList>
            <consortium name="The Broad Institute Genomics Platform"/>
            <consortium name="The Broad Institute Genome Sequencing Center for Infectious Disease"/>
            <person name="Wu L."/>
            <person name="Ma J."/>
        </authorList>
    </citation>
    <scope>NUCLEOTIDE SEQUENCE [LARGE SCALE GENOMIC DNA]</scope>
    <source>
        <strain evidence="2">CGMCC 1.16455</strain>
    </source>
</reference>
<dbReference type="RefSeq" id="WP_343922913.1">
    <property type="nucleotide sequence ID" value="NZ_BAAAIR010000026.1"/>
</dbReference>
<dbReference type="Pfam" id="PF13376">
    <property type="entry name" value="OmdA"/>
    <property type="match status" value="1"/>
</dbReference>
<organism evidence="1 2">
    <name type="scientific">Brachybacterium tyrofermentans</name>
    <dbReference type="NCBI Taxonomy" id="47848"/>
    <lineage>
        <taxon>Bacteria</taxon>
        <taxon>Bacillati</taxon>
        <taxon>Actinomycetota</taxon>
        <taxon>Actinomycetes</taxon>
        <taxon>Micrococcales</taxon>
        <taxon>Dermabacteraceae</taxon>
        <taxon>Brachybacterium</taxon>
    </lineage>
</organism>
<protein>
    <submittedName>
        <fullName evidence="1">YdeI/OmpD-associated family protein</fullName>
    </submittedName>
</protein>
<keyword evidence="2" id="KW-1185">Reference proteome</keyword>
<sequence length="181" mass="19559">MAAKKTVTIEGRATARAVGDRLIAPLPEEASAQLPSRGQVAMVGALEDHEVELVLEPDGRKGHWISLDEELVTSLGAADGTSIDFTLTTAAQWPEPEVPGDLGAALEAADDVEHQWDSITPMARWEWVRWVGATKNDSTRAKRVDVSIDKLRKGSKRPCCFDLASCTDPELSKSGKLIGLE</sequence>
<accession>A0ABW0FB77</accession>
<dbReference type="GeneID" id="303296539"/>
<dbReference type="Gene3D" id="2.40.30.100">
    <property type="entry name" value="AF2212/PG0164-like"/>
    <property type="match status" value="1"/>
</dbReference>
<dbReference type="SUPFAM" id="SSF141694">
    <property type="entry name" value="AF2212/PG0164-like"/>
    <property type="match status" value="1"/>
</dbReference>
<gene>
    <name evidence="1" type="ORF">ACFPK8_01705</name>
</gene>
<dbReference type="EMBL" id="JBHSLN010000010">
    <property type="protein sequence ID" value="MFC5296216.1"/>
    <property type="molecule type" value="Genomic_DNA"/>
</dbReference>
<evidence type="ECO:0000313" key="2">
    <source>
        <dbReference type="Proteomes" id="UP001595937"/>
    </source>
</evidence>
<evidence type="ECO:0000313" key="1">
    <source>
        <dbReference type="EMBL" id="MFC5296216.1"/>
    </source>
</evidence>
<dbReference type="Pfam" id="PF08922">
    <property type="entry name" value="DUF1905"/>
    <property type="match status" value="1"/>
</dbReference>